<proteinExistence type="predicted"/>
<dbReference type="AlphaFoldDB" id="A0A286TES8"/>
<evidence type="ECO:0000313" key="1">
    <source>
        <dbReference type="EMBL" id="BBA48852.1"/>
    </source>
</evidence>
<name>A0A286TES8_BIFBI</name>
<protein>
    <submittedName>
        <fullName evidence="1">Modification methylase</fullName>
    </submittedName>
</protein>
<organism evidence="1 2">
    <name type="scientific">Bifidobacterium bifidum LMG 13195</name>
    <dbReference type="NCBI Taxonomy" id="1207542"/>
    <lineage>
        <taxon>Bacteria</taxon>
        <taxon>Bacillati</taxon>
        <taxon>Actinomycetota</taxon>
        <taxon>Actinomycetes</taxon>
        <taxon>Bifidobacteriales</taxon>
        <taxon>Bifidobacteriaceae</taxon>
        <taxon>Bifidobacterium</taxon>
    </lineage>
</organism>
<dbReference type="Proteomes" id="UP000262177">
    <property type="component" value="Chromosome"/>
</dbReference>
<sequence>MEHDKKFVVIGNQNAVTYKEVFPLIKENRIWLGCYSGNMEFRVPGDYEAHSENDKRFWTDESGQNWRSIGAASWFTNLDIRKRHDELILVKRYKPEDYPKYDNYDAINVICLMEESRRLREARSYSNKSVRRILR</sequence>
<dbReference type="GO" id="GO:0008168">
    <property type="term" value="F:methyltransferase activity"/>
    <property type="evidence" value="ECO:0007669"/>
    <property type="project" value="UniProtKB-KW"/>
</dbReference>
<gene>
    <name evidence="1" type="ORF">BBJK_02743</name>
</gene>
<accession>A0A286TES8</accession>
<dbReference type="EMBL" id="AP018131">
    <property type="protein sequence ID" value="BBA48852.1"/>
    <property type="molecule type" value="Genomic_DNA"/>
</dbReference>
<dbReference type="InterPro" id="IPR025247">
    <property type="entry name" value="EcoRI-like_methylase"/>
</dbReference>
<keyword evidence="1" id="KW-0489">Methyltransferase</keyword>
<keyword evidence="1" id="KW-0808">Transferase</keyword>
<evidence type="ECO:0000313" key="2">
    <source>
        <dbReference type="Proteomes" id="UP000262177"/>
    </source>
</evidence>
<dbReference type="GO" id="GO:0032259">
    <property type="term" value="P:methylation"/>
    <property type="evidence" value="ECO:0007669"/>
    <property type="project" value="UniProtKB-KW"/>
</dbReference>
<dbReference type="REBASE" id="215430">
    <property type="entry name" value="M.Bbi7004ORFAP"/>
</dbReference>
<dbReference type="Pfam" id="PF13651">
    <property type="entry name" value="EcoRI_methylase"/>
    <property type="match status" value="1"/>
</dbReference>
<reference evidence="1 2" key="1">
    <citation type="journal article" date="2017" name="Biosci. Biotechnol. Biochem.">
        <title>Identification and characterization of a sulfoglycosidase from Bifidobacterium bifidum implicated in mucin glycan utilization.</title>
        <authorList>
            <person name="Katoh T."/>
            <person name="Maeshibu T."/>
            <person name="Kikkawa K."/>
            <person name="Gotoh A."/>
            <person name="Tomabechi Y."/>
            <person name="Nakamura M."/>
            <person name="Liao W.-H."/>
            <person name="Yamaguchi M."/>
            <person name="Ashida H."/>
            <person name="Yamamoto K."/>
            <person name="Katayama T."/>
        </authorList>
    </citation>
    <scope>NUCLEOTIDE SEQUENCE [LARGE SCALE GENOMIC DNA]</scope>
    <source>
        <strain evidence="1 2">JCM 7004</strain>
    </source>
</reference>